<dbReference type="InterPro" id="IPR002336">
    <property type="entry name" value="Erythrocruorin"/>
</dbReference>
<dbReference type="PANTHER" id="PTHR47217:SF1">
    <property type="entry name" value="GLOBIN-LIKE PROTEIN"/>
    <property type="match status" value="1"/>
</dbReference>
<dbReference type="GO" id="GO:0046872">
    <property type="term" value="F:metal ion binding"/>
    <property type="evidence" value="ECO:0007669"/>
    <property type="project" value="UniProtKB-KW"/>
</dbReference>
<evidence type="ECO:0000256" key="4">
    <source>
        <dbReference type="ARBA" id="ARBA00022723"/>
    </source>
</evidence>
<dbReference type="GO" id="GO:0005576">
    <property type="term" value="C:extracellular region"/>
    <property type="evidence" value="ECO:0007669"/>
    <property type="project" value="InterPro"/>
</dbReference>
<keyword evidence="1 6" id="KW-0813">Transport</keyword>
<dbReference type="Proteomes" id="UP001142055">
    <property type="component" value="Chromosome 3"/>
</dbReference>
<evidence type="ECO:0000313" key="9">
    <source>
        <dbReference type="Proteomes" id="UP001142055"/>
    </source>
</evidence>
<proteinExistence type="inferred from homology"/>
<dbReference type="PRINTS" id="PR00611">
    <property type="entry name" value="ERYTHCRUORIN"/>
</dbReference>
<keyword evidence="3 6" id="KW-0561">Oxygen transport</keyword>
<dbReference type="CDD" id="cd01040">
    <property type="entry name" value="Mb-like"/>
    <property type="match status" value="2"/>
</dbReference>
<dbReference type="InterPro" id="IPR012292">
    <property type="entry name" value="Globin/Proto"/>
</dbReference>
<feature type="domain" description="Globin" evidence="7">
    <location>
        <begin position="19"/>
        <end position="177"/>
    </location>
</feature>
<dbReference type="Pfam" id="PF00042">
    <property type="entry name" value="Globin"/>
    <property type="match status" value="2"/>
</dbReference>
<dbReference type="AlphaFoldDB" id="A0A9Q0M2C1"/>
<dbReference type="GO" id="GO:0019825">
    <property type="term" value="F:oxygen binding"/>
    <property type="evidence" value="ECO:0007669"/>
    <property type="project" value="InterPro"/>
</dbReference>
<dbReference type="GO" id="GO:0005833">
    <property type="term" value="C:hemoglobin complex"/>
    <property type="evidence" value="ECO:0007669"/>
    <property type="project" value="InterPro"/>
</dbReference>
<dbReference type="EMBL" id="JAPWDV010000003">
    <property type="protein sequence ID" value="KAJ6217423.1"/>
    <property type="molecule type" value="Genomic_DNA"/>
</dbReference>
<gene>
    <name evidence="8" type="ORF">RDWZM_008580</name>
</gene>
<evidence type="ECO:0000256" key="2">
    <source>
        <dbReference type="ARBA" id="ARBA00022617"/>
    </source>
</evidence>
<evidence type="ECO:0000313" key="8">
    <source>
        <dbReference type="EMBL" id="KAJ6217423.1"/>
    </source>
</evidence>
<dbReference type="OMA" id="HERSIIR"/>
<sequence length="354" mass="41438">MFQQLKQRFLSQTGEDDTKLNTKEIDLIRETWSHLRSDIAGFKTFGADLFIVFFQHYPDYQKQFKSFKDVPISFSTVSMQTMRYNKKLLAHGTYVMYTLSMIVDNLTNPETLDQMLKRFARNHYRRRIQITAFERLRDIFIVQLAERLGPELFGKKATIAWRKVFDYILNALDQMDSNKEMSSFSPNELTILQKVWYNITRTQSNVFGTNLFLRLFELHSNYLPMFGFPTTTCLKDETFRGCAKLAAHGANVMYALNMVFDNLDDLEMVDELLSKLVHSHVRRGIEPQMFDDIVQPFADVMDGIRSQFDSNEVEIIERAFMFVKQRIQQLYEEVDAADLFDDDSSHSSIDATII</sequence>
<dbReference type="InterPro" id="IPR009050">
    <property type="entry name" value="Globin-like_sf"/>
</dbReference>
<evidence type="ECO:0000256" key="1">
    <source>
        <dbReference type="ARBA" id="ARBA00022448"/>
    </source>
</evidence>
<dbReference type="GO" id="GO:0005344">
    <property type="term" value="F:oxygen carrier activity"/>
    <property type="evidence" value="ECO:0007669"/>
    <property type="project" value="UniProtKB-KW"/>
</dbReference>
<dbReference type="InterPro" id="IPR044399">
    <property type="entry name" value="Mb-like_M"/>
</dbReference>
<evidence type="ECO:0000259" key="7">
    <source>
        <dbReference type="PROSITE" id="PS01033"/>
    </source>
</evidence>
<accession>A0A9Q0M2C1</accession>
<dbReference type="SUPFAM" id="SSF46458">
    <property type="entry name" value="Globin-like"/>
    <property type="match status" value="2"/>
</dbReference>
<evidence type="ECO:0000256" key="3">
    <source>
        <dbReference type="ARBA" id="ARBA00022621"/>
    </source>
</evidence>
<keyword evidence="9" id="KW-1185">Reference proteome</keyword>
<dbReference type="GO" id="GO:0020037">
    <property type="term" value="F:heme binding"/>
    <property type="evidence" value="ECO:0007669"/>
    <property type="project" value="InterPro"/>
</dbReference>
<feature type="domain" description="Globin" evidence="7">
    <location>
        <begin position="183"/>
        <end position="309"/>
    </location>
</feature>
<dbReference type="PANTHER" id="PTHR47217">
    <property type="entry name" value="GLOBIN-LIKE PROTEIN"/>
    <property type="match status" value="1"/>
</dbReference>
<protein>
    <recommendedName>
        <fullName evidence="7">Globin domain-containing protein</fullName>
    </recommendedName>
</protein>
<keyword evidence="4" id="KW-0479">Metal-binding</keyword>
<reference evidence="8" key="1">
    <citation type="submission" date="2022-12" db="EMBL/GenBank/DDBJ databases">
        <title>Genome assemblies of Blomia tropicalis.</title>
        <authorList>
            <person name="Cui Y."/>
        </authorList>
    </citation>
    <scope>NUCLEOTIDE SEQUENCE</scope>
    <source>
        <tissue evidence="8">Adult mites</tissue>
    </source>
</reference>
<dbReference type="PROSITE" id="PS01033">
    <property type="entry name" value="GLOBIN"/>
    <property type="match status" value="2"/>
</dbReference>
<dbReference type="InterPro" id="IPR000971">
    <property type="entry name" value="Globin"/>
</dbReference>
<evidence type="ECO:0000256" key="6">
    <source>
        <dbReference type="RuleBase" id="RU000356"/>
    </source>
</evidence>
<comment type="similarity">
    <text evidence="6">Belongs to the globin family.</text>
</comment>
<keyword evidence="2 6" id="KW-0349">Heme</keyword>
<name>A0A9Q0M2C1_BLOTA</name>
<keyword evidence="5" id="KW-0408">Iron</keyword>
<organism evidence="8 9">
    <name type="scientific">Blomia tropicalis</name>
    <name type="common">Mite</name>
    <dbReference type="NCBI Taxonomy" id="40697"/>
    <lineage>
        <taxon>Eukaryota</taxon>
        <taxon>Metazoa</taxon>
        <taxon>Ecdysozoa</taxon>
        <taxon>Arthropoda</taxon>
        <taxon>Chelicerata</taxon>
        <taxon>Arachnida</taxon>
        <taxon>Acari</taxon>
        <taxon>Acariformes</taxon>
        <taxon>Sarcoptiformes</taxon>
        <taxon>Astigmata</taxon>
        <taxon>Glycyphagoidea</taxon>
        <taxon>Echimyopodidae</taxon>
        <taxon>Blomia</taxon>
    </lineage>
</organism>
<evidence type="ECO:0000256" key="5">
    <source>
        <dbReference type="ARBA" id="ARBA00023004"/>
    </source>
</evidence>
<comment type="caution">
    <text evidence="8">The sequence shown here is derived from an EMBL/GenBank/DDBJ whole genome shotgun (WGS) entry which is preliminary data.</text>
</comment>
<dbReference type="Gene3D" id="1.10.490.10">
    <property type="entry name" value="Globins"/>
    <property type="match status" value="2"/>
</dbReference>